<feature type="domain" description="DBF4-type" evidence="6">
    <location>
        <begin position="592"/>
        <end position="641"/>
    </location>
</feature>
<dbReference type="InterPro" id="IPR036420">
    <property type="entry name" value="BRCT_dom_sf"/>
</dbReference>
<dbReference type="Pfam" id="PF07535">
    <property type="entry name" value="zf-DBF"/>
    <property type="match status" value="1"/>
</dbReference>
<reference evidence="8" key="3">
    <citation type="submission" date="2025-08" db="UniProtKB">
        <authorList>
            <consortium name="RefSeq"/>
        </authorList>
    </citation>
    <scope>IDENTIFICATION</scope>
    <source>
        <strain evidence="8">CBS 342.82</strain>
    </source>
</reference>
<dbReference type="GO" id="GO:0010571">
    <property type="term" value="P:positive regulation of nuclear cell cycle DNA replication"/>
    <property type="evidence" value="ECO:0007669"/>
    <property type="project" value="TreeGrafter"/>
</dbReference>
<keyword evidence="1" id="KW-0479">Metal-binding</keyword>
<evidence type="ECO:0000256" key="4">
    <source>
        <dbReference type="PROSITE-ProRule" id="PRU00600"/>
    </source>
</evidence>
<dbReference type="SMART" id="SM00586">
    <property type="entry name" value="ZnF_DBF"/>
    <property type="match status" value="1"/>
</dbReference>
<dbReference type="SUPFAM" id="SSF52113">
    <property type="entry name" value="BRCT domain"/>
    <property type="match status" value="1"/>
</dbReference>
<keyword evidence="3" id="KW-0862">Zinc</keyword>
<dbReference type="InterPro" id="IPR013939">
    <property type="entry name" value="Regulatory_Dfp1/Him1"/>
</dbReference>
<feature type="region of interest" description="Disordered" evidence="5">
    <location>
        <begin position="96"/>
        <end position="116"/>
    </location>
</feature>
<name>A0A6J3M6B7_9PEZI</name>
<dbReference type="CDD" id="cd00027">
    <property type="entry name" value="BRCT"/>
    <property type="match status" value="1"/>
</dbReference>
<reference evidence="8" key="2">
    <citation type="submission" date="2020-04" db="EMBL/GenBank/DDBJ databases">
        <authorList>
            <consortium name="NCBI Genome Project"/>
        </authorList>
    </citation>
    <scope>NUCLEOTIDE SEQUENCE</scope>
    <source>
        <strain evidence="8">CBS 342.82</strain>
    </source>
</reference>
<feature type="region of interest" description="Disordered" evidence="5">
    <location>
        <begin position="1"/>
        <end position="41"/>
    </location>
</feature>
<dbReference type="GO" id="GO:0008270">
    <property type="term" value="F:zinc ion binding"/>
    <property type="evidence" value="ECO:0007669"/>
    <property type="project" value="UniProtKB-KW"/>
</dbReference>
<dbReference type="Gene3D" id="6.10.250.3410">
    <property type="entry name" value="DBF zinc finger"/>
    <property type="match status" value="1"/>
</dbReference>
<feature type="compositionally biased region" description="Polar residues" evidence="5">
    <location>
        <begin position="14"/>
        <end position="25"/>
    </location>
</feature>
<dbReference type="OrthoDB" id="21380at2759"/>
<dbReference type="GeneID" id="54362490"/>
<evidence type="ECO:0000256" key="5">
    <source>
        <dbReference type="SAM" id="MobiDB-lite"/>
    </source>
</evidence>
<feature type="region of interest" description="Disordered" evidence="5">
    <location>
        <begin position="417"/>
        <end position="443"/>
    </location>
</feature>
<dbReference type="FunFam" id="6.10.250.3410:FF:000001">
    <property type="entry name" value="Protein DBF4 homolog A"/>
    <property type="match status" value="1"/>
</dbReference>
<dbReference type="GO" id="GO:0003676">
    <property type="term" value="F:nucleic acid binding"/>
    <property type="evidence" value="ECO:0007669"/>
    <property type="project" value="InterPro"/>
</dbReference>
<dbReference type="PANTHER" id="PTHR15375:SF26">
    <property type="entry name" value="PROTEIN CHIFFON"/>
    <property type="match status" value="1"/>
</dbReference>
<dbReference type="GO" id="GO:0031431">
    <property type="term" value="C:Dbf4-dependent protein kinase complex"/>
    <property type="evidence" value="ECO:0007669"/>
    <property type="project" value="TreeGrafter"/>
</dbReference>
<evidence type="ECO:0000256" key="2">
    <source>
        <dbReference type="ARBA" id="ARBA00022771"/>
    </source>
</evidence>
<dbReference type="InterPro" id="IPR051590">
    <property type="entry name" value="Replication_Regulatory_Kinase"/>
</dbReference>
<protein>
    <recommendedName>
        <fullName evidence="6">DBF4-type domain-containing protein</fullName>
    </recommendedName>
</protein>
<proteinExistence type="predicted"/>
<dbReference type="Gene3D" id="3.40.50.10190">
    <property type="entry name" value="BRCT domain"/>
    <property type="match status" value="2"/>
</dbReference>
<keyword evidence="7" id="KW-1185">Reference proteome</keyword>
<evidence type="ECO:0000259" key="6">
    <source>
        <dbReference type="PROSITE" id="PS51265"/>
    </source>
</evidence>
<dbReference type="PANTHER" id="PTHR15375">
    <property type="entry name" value="ACTIVATOR OF S-PHASE KINASE-RELATED"/>
    <property type="match status" value="1"/>
</dbReference>
<dbReference type="Pfam" id="PF08630">
    <property type="entry name" value="Dfp1_Him1_M"/>
    <property type="match status" value="1"/>
</dbReference>
<dbReference type="PROSITE" id="PS51265">
    <property type="entry name" value="ZF_DBF4"/>
    <property type="match status" value="1"/>
</dbReference>
<keyword evidence="2 4" id="KW-0863">Zinc-finger</keyword>
<evidence type="ECO:0000256" key="3">
    <source>
        <dbReference type="ARBA" id="ARBA00022833"/>
    </source>
</evidence>
<dbReference type="GO" id="GO:1901987">
    <property type="term" value="P:regulation of cell cycle phase transition"/>
    <property type="evidence" value="ECO:0007669"/>
    <property type="project" value="TreeGrafter"/>
</dbReference>
<accession>A0A6J3M6B7</accession>
<evidence type="ECO:0000313" key="7">
    <source>
        <dbReference type="Proteomes" id="UP000504637"/>
    </source>
</evidence>
<evidence type="ECO:0000256" key="1">
    <source>
        <dbReference type="ARBA" id="ARBA00022723"/>
    </source>
</evidence>
<dbReference type="Pfam" id="PF22437">
    <property type="entry name" value="DBF4_BRCT"/>
    <property type="match status" value="1"/>
</dbReference>
<evidence type="ECO:0000313" key="8">
    <source>
        <dbReference type="RefSeq" id="XP_033460637.1"/>
    </source>
</evidence>
<dbReference type="InterPro" id="IPR038545">
    <property type="entry name" value="Znf_DBF_sf"/>
</dbReference>
<dbReference type="InterPro" id="IPR055116">
    <property type="entry name" value="DBF4_BRCT"/>
</dbReference>
<reference evidence="8" key="1">
    <citation type="submission" date="2020-01" db="EMBL/GenBank/DDBJ databases">
        <authorList>
            <consortium name="DOE Joint Genome Institute"/>
            <person name="Haridas S."/>
            <person name="Albert R."/>
            <person name="Binder M."/>
            <person name="Bloem J."/>
            <person name="Labutti K."/>
            <person name="Salamov A."/>
            <person name="Andreopoulos B."/>
            <person name="Baker S.E."/>
            <person name="Barry K."/>
            <person name="Bills G."/>
            <person name="Bluhm B.H."/>
            <person name="Cannon C."/>
            <person name="Castanera R."/>
            <person name="Culley D.E."/>
            <person name="Daum C."/>
            <person name="Ezra D."/>
            <person name="Gonzalez J.B."/>
            <person name="Henrissat B."/>
            <person name="Kuo A."/>
            <person name="Liang C."/>
            <person name="Lipzen A."/>
            <person name="Lutzoni F."/>
            <person name="Magnuson J."/>
            <person name="Mondo S."/>
            <person name="Nolan M."/>
            <person name="Ohm R."/>
            <person name="Pangilinan J."/>
            <person name="Park H.-J."/>
            <person name="Ramirez L."/>
            <person name="Alfaro M."/>
            <person name="Sun H."/>
            <person name="Tritt A."/>
            <person name="Yoshinaga Y."/>
            <person name="Zwiers L.-H."/>
            <person name="Turgeon B.G."/>
            <person name="Goodwin S.B."/>
            <person name="Spatafora J.W."/>
            <person name="Crous P.W."/>
            <person name="Grigoriev I.V."/>
        </authorList>
    </citation>
    <scope>NUCLEOTIDE SEQUENCE</scope>
    <source>
        <strain evidence="8">CBS 342.82</strain>
    </source>
</reference>
<dbReference type="RefSeq" id="XP_033460637.1">
    <property type="nucleotide sequence ID" value="XM_033604690.1"/>
</dbReference>
<sequence length="645" mass="72483">MASRRLPLADVPNAVNSPMRTNTLGSGKRKAGELRDTVYGQPPLKKQILDASAHHLENVDPITRPGVSARGRDRLDEPFAKRTTAAPPTAFERRLVSSRDKKPIAQTKPKQVVEKTQGNGIESVRQWQRHYRKQFPQFVFYFDGVPEDARFKAMRQILSLGAREDQFFSKAVTHVVTTRPIPPENSSAAIDDNLKNVNAALKSAQPASLANDPRRGANLFDVHLHRRSQAISASNQLGLESRRPSTQTADILTRARGLGIKIWALEKLQRVLSTILETDTGDGVAVDHRVQVHNIRHSVKPAQTADLEQLLRNEKVNGPADRDMTVVTQDMVTLRGCFIYIHDMDEKTKPTMAREYTKPANREEGKWPQFRLTPIGRCPFIEDPAYKKRMENREQEAQVKPEAFHKQNDGRAYRLVAPQAPGERELNLRRSPRKLSQSSKNDAFNGLDAISTKRNSSIDNMPPMFGSTQANMRGLPRLVAGEPVASGVQQSNITSAIRSQVISSAAISSTAPGINRRVGDTKEVSILKRKVLERGSSSYMHDVRAAINEEPGPPPRAAKRKAQETLGVLHEDNDDHENRVETLPKKKKVIDREPKAGYCENCRDKFDDFDKHVVSRKHRKFALTKDNWAELDDLLNLLKRPHKRA</sequence>
<dbReference type="InterPro" id="IPR006572">
    <property type="entry name" value="Znf_DBF"/>
</dbReference>
<organism evidence="8">
    <name type="scientific">Dissoconium aciculare CBS 342.82</name>
    <dbReference type="NCBI Taxonomy" id="1314786"/>
    <lineage>
        <taxon>Eukaryota</taxon>
        <taxon>Fungi</taxon>
        <taxon>Dikarya</taxon>
        <taxon>Ascomycota</taxon>
        <taxon>Pezizomycotina</taxon>
        <taxon>Dothideomycetes</taxon>
        <taxon>Dothideomycetidae</taxon>
        <taxon>Mycosphaerellales</taxon>
        <taxon>Dissoconiaceae</taxon>
        <taxon>Dissoconium</taxon>
    </lineage>
</organism>
<dbReference type="GO" id="GO:0043539">
    <property type="term" value="F:protein serine/threonine kinase activator activity"/>
    <property type="evidence" value="ECO:0007669"/>
    <property type="project" value="TreeGrafter"/>
</dbReference>
<gene>
    <name evidence="8" type="ORF">K489DRAFT_379596</name>
</gene>
<dbReference type="AlphaFoldDB" id="A0A6J3M6B7"/>
<dbReference type="Proteomes" id="UP000504637">
    <property type="component" value="Unplaced"/>
</dbReference>